<gene>
    <name evidence="1" type="ORF">CK240_01510</name>
</gene>
<organism evidence="1 2">
    <name type="scientific">Paracoccus salipaludis</name>
    <dbReference type="NCBI Taxonomy" id="2032623"/>
    <lineage>
        <taxon>Bacteria</taxon>
        <taxon>Pseudomonadati</taxon>
        <taxon>Pseudomonadota</taxon>
        <taxon>Alphaproteobacteria</taxon>
        <taxon>Rhodobacterales</taxon>
        <taxon>Paracoccaceae</taxon>
        <taxon>Paracoccus</taxon>
    </lineage>
</organism>
<accession>A0A2A2GPA4</accession>
<dbReference type="RefSeq" id="WP_095638558.1">
    <property type="nucleotide sequence ID" value="NZ_NSJZ01000001.1"/>
</dbReference>
<dbReference type="OrthoDB" id="5288220at2"/>
<dbReference type="EMBL" id="NSJZ01000001">
    <property type="protein sequence ID" value="PAU98839.1"/>
    <property type="molecule type" value="Genomic_DNA"/>
</dbReference>
<dbReference type="SUPFAM" id="SSF52540">
    <property type="entry name" value="P-loop containing nucleoside triphosphate hydrolases"/>
    <property type="match status" value="1"/>
</dbReference>
<dbReference type="InterPro" id="IPR027417">
    <property type="entry name" value="P-loop_NTPase"/>
</dbReference>
<dbReference type="Gene3D" id="3.40.50.300">
    <property type="entry name" value="P-loop containing nucleotide triphosphate hydrolases"/>
    <property type="match status" value="1"/>
</dbReference>
<evidence type="ECO:0000313" key="1">
    <source>
        <dbReference type="EMBL" id="PAU98839.1"/>
    </source>
</evidence>
<evidence type="ECO:0000313" key="2">
    <source>
        <dbReference type="Proteomes" id="UP000218023"/>
    </source>
</evidence>
<sequence>MLDQITSTIEARVAPLRKIFLKNSAYRHFEQVFTELLERRSSEIADGVTREARCVALIGGSGSGKTSAVRHLLAHHPRLVLGGPETERLDVVSLAVPTPATLKFVGQTTLSALGFPLRRERTAQTIWEMVKGHLQARRTLFLHYDEAQDLALHQSPRELKSVVNTLKSLLQHQAWPVGLILTGTPELKGIINHDVQLARRVFPIEFPRLNAALDSERVLSLLSHYAAASGLELRSDVIQRDLVARLIHAARREFGLLIEMTIATIEGTIRDRRTDVEIADFARMFRKRSGCIDGLNPFIADDFERIDVSRLLYGGEND</sequence>
<name>A0A2A2GPA4_9RHOB</name>
<keyword evidence="2" id="KW-1185">Reference proteome</keyword>
<dbReference type="Pfam" id="PF05621">
    <property type="entry name" value="TniB"/>
    <property type="match status" value="1"/>
</dbReference>
<dbReference type="Proteomes" id="UP000218023">
    <property type="component" value="Unassembled WGS sequence"/>
</dbReference>
<dbReference type="AlphaFoldDB" id="A0A2A2GPA4"/>
<reference evidence="1 2" key="1">
    <citation type="submission" date="2017-09" db="EMBL/GenBank/DDBJ databases">
        <title>Paracoccus alkalisoli sp. nov., isolated from saline alkaline soil.</title>
        <authorList>
            <person name="Dong X."/>
            <person name="Zhang G."/>
        </authorList>
    </citation>
    <scope>NUCLEOTIDE SEQUENCE [LARGE SCALE GENOMIC DNA]</scope>
    <source>
        <strain evidence="1 2">WN007</strain>
    </source>
</reference>
<protein>
    <submittedName>
        <fullName evidence="1">AAA family ATPase</fullName>
    </submittedName>
</protein>
<dbReference type="InterPro" id="IPR008868">
    <property type="entry name" value="TniB"/>
</dbReference>
<proteinExistence type="predicted"/>
<comment type="caution">
    <text evidence="1">The sequence shown here is derived from an EMBL/GenBank/DDBJ whole genome shotgun (WGS) entry which is preliminary data.</text>
</comment>